<protein>
    <recommendedName>
        <fullName evidence="1">Methyltransferase type 12 domain-containing protein</fullName>
    </recommendedName>
</protein>
<dbReference type="InterPro" id="IPR029063">
    <property type="entry name" value="SAM-dependent_MTases_sf"/>
</dbReference>
<keyword evidence="3" id="KW-1185">Reference proteome</keyword>
<reference evidence="2 3" key="1">
    <citation type="submission" date="2019-03" db="EMBL/GenBank/DDBJ databases">
        <title>Genomic Encyclopedia of Type Strains, Phase III (KMG-III): the genomes of soil and plant-associated and newly described type strains.</title>
        <authorList>
            <person name="Whitman W."/>
        </authorList>
    </citation>
    <scope>NUCLEOTIDE SEQUENCE [LARGE SCALE GENOMIC DNA]</scope>
    <source>
        <strain evidence="2 3">VKM Ac-2573</strain>
    </source>
</reference>
<dbReference type="Pfam" id="PF08242">
    <property type="entry name" value="Methyltransf_12"/>
    <property type="match status" value="1"/>
</dbReference>
<dbReference type="OrthoDB" id="20930at2"/>
<evidence type="ECO:0000313" key="3">
    <source>
        <dbReference type="Proteomes" id="UP000295146"/>
    </source>
</evidence>
<dbReference type="EMBL" id="SODP01000001">
    <property type="protein sequence ID" value="TDW75629.1"/>
    <property type="molecule type" value="Genomic_DNA"/>
</dbReference>
<dbReference type="AlphaFoldDB" id="A0A4R8CGY3"/>
<feature type="domain" description="Methyltransferase type 12" evidence="1">
    <location>
        <begin position="89"/>
        <end position="172"/>
    </location>
</feature>
<name>A0A4R8CGY3_9ACTN</name>
<comment type="caution">
    <text evidence="2">The sequence shown here is derived from an EMBL/GenBank/DDBJ whole genome shotgun (WGS) entry which is preliminary data.</text>
</comment>
<organism evidence="2 3">
    <name type="scientific">Kribbella pratensis</name>
    <dbReference type="NCBI Taxonomy" id="2512112"/>
    <lineage>
        <taxon>Bacteria</taxon>
        <taxon>Bacillati</taxon>
        <taxon>Actinomycetota</taxon>
        <taxon>Actinomycetes</taxon>
        <taxon>Propionibacteriales</taxon>
        <taxon>Kribbellaceae</taxon>
        <taxon>Kribbella</taxon>
    </lineage>
</organism>
<dbReference type="SUPFAM" id="SSF53335">
    <property type="entry name" value="S-adenosyl-L-methionine-dependent methyltransferases"/>
    <property type="match status" value="1"/>
</dbReference>
<evidence type="ECO:0000259" key="1">
    <source>
        <dbReference type="Pfam" id="PF08242"/>
    </source>
</evidence>
<evidence type="ECO:0000313" key="2">
    <source>
        <dbReference type="EMBL" id="TDW75629.1"/>
    </source>
</evidence>
<dbReference type="Gene3D" id="3.40.50.150">
    <property type="entry name" value="Vaccinia Virus protein VP39"/>
    <property type="match status" value="1"/>
</dbReference>
<accession>A0A4R8CGY3</accession>
<proteinExistence type="predicted"/>
<dbReference type="InterPro" id="IPR013217">
    <property type="entry name" value="Methyltransf_12"/>
</dbReference>
<dbReference type="Proteomes" id="UP000295146">
    <property type="component" value="Unassembled WGS sequence"/>
</dbReference>
<sequence>MTSVAGSLRSSGLDMVKRVLRGPMARLTAVHRLRWRVTSREALFTHVYETSGWDSAESGSGTGSELRATVDIRERLPELLTRLDVKTMLDAPCGDLNWMRHIPLPVDKYHGLDIVASVIEKNRQEYGNEQRDFAVADLTKDKLPSVDLILCRDCLVHVSFQDAADILENFRATGAQWLVINTYANVERNHNQFTGRNWRQLNMQLPPFNFPAPLESFPDGGEVDPNRLGLWRLQDLPAVQRSAL</sequence>
<dbReference type="RefSeq" id="WP_134097964.1">
    <property type="nucleotide sequence ID" value="NZ_SODP01000001.1"/>
</dbReference>
<gene>
    <name evidence="2" type="ORF">EV653_0764</name>
</gene>
<dbReference type="CDD" id="cd02440">
    <property type="entry name" value="AdoMet_MTases"/>
    <property type="match status" value="1"/>
</dbReference>